<accession>A0A653D9W4</accession>
<protein>
    <recommendedName>
        <fullName evidence="5">Kazal-like domain-containing protein</fullName>
    </recommendedName>
</protein>
<dbReference type="Proteomes" id="UP000410492">
    <property type="component" value="Unassembled WGS sequence"/>
</dbReference>
<evidence type="ECO:0000256" key="2">
    <source>
        <dbReference type="SAM" id="SignalP"/>
    </source>
</evidence>
<feature type="signal peptide" evidence="2">
    <location>
        <begin position="1"/>
        <end position="22"/>
    </location>
</feature>
<evidence type="ECO:0000256" key="1">
    <source>
        <dbReference type="SAM" id="MobiDB-lite"/>
    </source>
</evidence>
<sequence length="159" mass="17853">MSVNRLVLVTLLTLVVLQLAHANPIASPKPDEGEREERNIGKVDRPNCPVVDRNNNCITDYSDPSETKTTDLSCQNRYKKRKVDGLVELIRETEKMSVNRLVLVTLLTLVVLQFAHANPIASPKPDDGERKERNIGKVDKPNCEVVDRNGNCLTDYSDE</sequence>
<feature type="compositionally biased region" description="Basic and acidic residues" evidence="1">
    <location>
        <begin position="124"/>
        <end position="140"/>
    </location>
</feature>
<feature type="region of interest" description="Disordered" evidence="1">
    <location>
        <begin position="119"/>
        <end position="140"/>
    </location>
</feature>
<dbReference type="OrthoDB" id="10594989at2759"/>
<reference evidence="3 4" key="1">
    <citation type="submission" date="2019-01" db="EMBL/GenBank/DDBJ databases">
        <authorList>
            <person name="Sayadi A."/>
        </authorList>
    </citation>
    <scope>NUCLEOTIDE SEQUENCE [LARGE SCALE GENOMIC DNA]</scope>
</reference>
<keyword evidence="4" id="KW-1185">Reference proteome</keyword>
<gene>
    <name evidence="3" type="ORF">CALMAC_LOCUS15726</name>
</gene>
<proteinExistence type="predicted"/>
<evidence type="ECO:0000313" key="4">
    <source>
        <dbReference type="Proteomes" id="UP000410492"/>
    </source>
</evidence>
<dbReference type="EMBL" id="CAACVG010010924">
    <property type="protein sequence ID" value="VEN56979.1"/>
    <property type="molecule type" value="Genomic_DNA"/>
</dbReference>
<feature type="compositionally biased region" description="Basic and acidic residues" evidence="1">
    <location>
        <begin position="29"/>
        <end position="45"/>
    </location>
</feature>
<keyword evidence="2" id="KW-0732">Signal</keyword>
<dbReference type="AlphaFoldDB" id="A0A653D9W4"/>
<organism evidence="3 4">
    <name type="scientific">Callosobruchus maculatus</name>
    <name type="common">Southern cowpea weevil</name>
    <name type="synonym">Pulse bruchid</name>
    <dbReference type="NCBI Taxonomy" id="64391"/>
    <lineage>
        <taxon>Eukaryota</taxon>
        <taxon>Metazoa</taxon>
        <taxon>Ecdysozoa</taxon>
        <taxon>Arthropoda</taxon>
        <taxon>Hexapoda</taxon>
        <taxon>Insecta</taxon>
        <taxon>Pterygota</taxon>
        <taxon>Neoptera</taxon>
        <taxon>Endopterygota</taxon>
        <taxon>Coleoptera</taxon>
        <taxon>Polyphaga</taxon>
        <taxon>Cucujiformia</taxon>
        <taxon>Chrysomeloidea</taxon>
        <taxon>Chrysomelidae</taxon>
        <taxon>Bruchinae</taxon>
        <taxon>Bruchini</taxon>
        <taxon>Callosobruchus</taxon>
    </lineage>
</organism>
<name>A0A653D9W4_CALMS</name>
<feature type="region of interest" description="Disordered" evidence="1">
    <location>
        <begin position="25"/>
        <end position="46"/>
    </location>
</feature>
<evidence type="ECO:0008006" key="5">
    <source>
        <dbReference type="Google" id="ProtNLM"/>
    </source>
</evidence>
<feature type="chain" id="PRO_5024952384" description="Kazal-like domain-containing protein" evidence="2">
    <location>
        <begin position="23"/>
        <end position="159"/>
    </location>
</feature>
<evidence type="ECO:0000313" key="3">
    <source>
        <dbReference type="EMBL" id="VEN56979.1"/>
    </source>
</evidence>